<feature type="domain" description="RelA/SpoT" evidence="1">
    <location>
        <begin position="87"/>
        <end position="200"/>
    </location>
</feature>
<comment type="caution">
    <text evidence="2">The sequence shown here is derived from an EMBL/GenBank/DDBJ whole genome shotgun (WGS) entry which is preliminary data.</text>
</comment>
<protein>
    <submittedName>
        <fullName evidence="2">GTP pyrophosphokinase</fullName>
    </submittedName>
</protein>
<evidence type="ECO:0000259" key="1">
    <source>
        <dbReference type="SMART" id="SM00954"/>
    </source>
</evidence>
<dbReference type="RefSeq" id="WP_026167849.1">
    <property type="nucleotide sequence ID" value="NZ_CBCRTU010000012.1"/>
</dbReference>
<name>A0ABT7G4T0_9CORY</name>
<dbReference type="SMART" id="SM00954">
    <property type="entry name" value="RelA_SpoT"/>
    <property type="match status" value="1"/>
</dbReference>
<keyword evidence="3" id="KW-1185">Reference proteome</keyword>
<dbReference type="Gene3D" id="3.30.460.10">
    <property type="entry name" value="Beta Polymerase, domain 2"/>
    <property type="match status" value="1"/>
</dbReference>
<dbReference type="Proteomes" id="UP001243856">
    <property type="component" value="Unassembled WGS sequence"/>
</dbReference>
<evidence type="ECO:0000313" key="2">
    <source>
        <dbReference type="EMBL" id="MDK4301291.1"/>
    </source>
</evidence>
<dbReference type="InterPro" id="IPR043519">
    <property type="entry name" value="NT_sf"/>
</dbReference>
<accession>A0ABT7G4T0</accession>
<reference evidence="2 3" key="1">
    <citation type="submission" date="2023-05" db="EMBL/GenBank/DDBJ databases">
        <title>Metabolic capabilities are highly conserved among human nasal-associated Corynebacterium species in pangenomic analyses.</title>
        <authorList>
            <person name="Tran T.H."/>
            <person name="Roberts A.Q."/>
            <person name="Escapa I.F."/>
            <person name="Gao W."/>
            <person name="Conlan S."/>
            <person name="Kong H."/>
            <person name="Segre J.A."/>
            <person name="Kelly M.S."/>
            <person name="Lemon K.P."/>
        </authorList>
    </citation>
    <scope>NUCLEOTIDE SEQUENCE [LARGE SCALE GENOMIC DNA]</scope>
    <source>
        <strain evidence="2 3">KPL2811</strain>
    </source>
</reference>
<sequence>MNSSRKSANFLGENPPFSKSRVNKHGSLWRDGQDFEVKVINEYIAFNAVYVEELLSITEQITSGFMMNISPAGDAVTPDSGSYLLSARVKTKDTLLEKLQRLQTTPLMNIQDVAGIRFDCDLSLTEQTEVAEVFKRGFEKRGAKRVDIRDCRDEPHSGYRAIHLHIRGNAGRSEMQIRTAWQSKWANYYEEAADIFGREIRYLHEGASLPLDAKDIVGQLFETSQVIAEYELLTDKELSKRYDVARKLRDQIDDKLSCIRAELRQQRHRD</sequence>
<dbReference type="Pfam" id="PF04607">
    <property type="entry name" value="RelA_SpoT"/>
    <property type="match status" value="1"/>
</dbReference>
<dbReference type="EMBL" id="JASNVK010000015">
    <property type="protein sequence ID" value="MDK4301291.1"/>
    <property type="molecule type" value="Genomic_DNA"/>
</dbReference>
<proteinExistence type="predicted"/>
<dbReference type="InterPro" id="IPR007685">
    <property type="entry name" value="RelA_SpoT"/>
</dbReference>
<gene>
    <name evidence="2" type="ORF">QPX45_08580</name>
</gene>
<dbReference type="GeneID" id="64187656"/>
<evidence type="ECO:0000313" key="3">
    <source>
        <dbReference type="Proteomes" id="UP001243856"/>
    </source>
</evidence>
<organism evidence="2 3">
    <name type="scientific">Corynebacterium propinquum</name>
    <dbReference type="NCBI Taxonomy" id="43769"/>
    <lineage>
        <taxon>Bacteria</taxon>
        <taxon>Bacillati</taxon>
        <taxon>Actinomycetota</taxon>
        <taxon>Actinomycetes</taxon>
        <taxon>Mycobacteriales</taxon>
        <taxon>Corynebacteriaceae</taxon>
        <taxon>Corynebacterium</taxon>
    </lineage>
</organism>
<dbReference type="SUPFAM" id="SSF81301">
    <property type="entry name" value="Nucleotidyltransferase"/>
    <property type="match status" value="1"/>
</dbReference>